<dbReference type="Gene3D" id="1.10.443.10">
    <property type="entry name" value="Intergrase catalytic core"/>
    <property type="match status" value="1"/>
</dbReference>
<feature type="region of interest" description="Disordered" evidence="2">
    <location>
        <begin position="30"/>
        <end position="49"/>
    </location>
</feature>
<dbReference type="Proteomes" id="UP001317259">
    <property type="component" value="Unassembled WGS sequence"/>
</dbReference>
<proteinExistence type="predicted"/>
<evidence type="ECO:0000313" key="4">
    <source>
        <dbReference type="Proteomes" id="UP001317259"/>
    </source>
</evidence>
<dbReference type="InterPro" id="IPR036625">
    <property type="entry name" value="E3-bd_dom_sf"/>
</dbReference>
<evidence type="ECO:0000256" key="2">
    <source>
        <dbReference type="SAM" id="MobiDB-lite"/>
    </source>
</evidence>
<reference evidence="3 4" key="1">
    <citation type="submission" date="2022-04" db="EMBL/GenBank/DDBJ databases">
        <title>Genome draft of Actinomadura sp. ATCC 31491.</title>
        <authorList>
            <person name="Shi X."/>
            <person name="Du Y."/>
        </authorList>
    </citation>
    <scope>NUCLEOTIDE SEQUENCE [LARGE SCALE GENOMIC DNA]</scope>
    <source>
        <strain evidence="3 4">ATCC 31491</strain>
    </source>
</reference>
<evidence type="ECO:0000313" key="3">
    <source>
        <dbReference type="EMBL" id="MCK2213691.1"/>
    </source>
</evidence>
<keyword evidence="4" id="KW-1185">Reference proteome</keyword>
<dbReference type="InterPro" id="IPR011010">
    <property type="entry name" value="DNA_brk_join_enz"/>
</dbReference>
<dbReference type="InterPro" id="IPR013762">
    <property type="entry name" value="Integrase-like_cat_sf"/>
</dbReference>
<name>A0ABT0FP58_9ACTN</name>
<gene>
    <name evidence="3" type="ORF">MF672_007815</name>
</gene>
<protein>
    <recommendedName>
        <fullName evidence="5">Tyrosine-type recombinase/integrase</fullName>
    </recommendedName>
</protein>
<dbReference type="Gene3D" id="4.10.320.10">
    <property type="entry name" value="E3-binding domain"/>
    <property type="match status" value="1"/>
</dbReference>
<keyword evidence="1" id="KW-0233">DNA recombination</keyword>
<comment type="caution">
    <text evidence="3">The sequence shown here is derived from an EMBL/GenBank/DDBJ whole genome shotgun (WGS) entry which is preliminary data.</text>
</comment>
<evidence type="ECO:0000256" key="1">
    <source>
        <dbReference type="ARBA" id="ARBA00023172"/>
    </source>
</evidence>
<accession>A0ABT0FP58</accession>
<evidence type="ECO:0008006" key="5">
    <source>
        <dbReference type="Google" id="ProtNLM"/>
    </source>
</evidence>
<dbReference type="EMBL" id="JAKRKC020000001">
    <property type="protein sequence ID" value="MCK2213691.1"/>
    <property type="molecule type" value="Genomic_DNA"/>
</dbReference>
<sequence length="208" mass="22411">MSDEQAARRWARTNDIAVKKTGRVPPNVLRQWRDAGAPRPAPPTPATLSPATAAKVYRGAIKPVFKAATQQGENPDTALFIVTEMATGLRWGEIAGLHVSGLDPIGCVIQVVQTYAYLLDETTGRQRWPLRLYPKGKKQRDVPICHELATLLARRATVGILASPSFRDAEAATSITSTSATTCCSPPSSALTNAAWPSTSPHTHFDTP</sequence>
<dbReference type="SUPFAM" id="SSF56349">
    <property type="entry name" value="DNA breaking-rejoining enzymes"/>
    <property type="match status" value="1"/>
</dbReference>
<dbReference type="RefSeq" id="WP_242371950.1">
    <property type="nucleotide sequence ID" value="NZ_JAKRKC020000001.1"/>
</dbReference>
<organism evidence="3 4">
    <name type="scientific">Actinomadura luzonensis</name>
    <dbReference type="NCBI Taxonomy" id="2805427"/>
    <lineage>
        <taxon>Bacteria</taxon>
        <taxon>Bacillati</taxon>
        <taxon>Actinomycetota</taxon>
        <taxon>Actinomycetes</taxon>
        <taxon>Streptosporangiales</taxon>
        <taxon>Thermomonosporaceae</taxon>
        <taxon>Actinomadura</taxon>
    </lineage>
</organism>